<evidence type="ECO:0000256" key="3">
    <source>
        <dbReference type="ARBA" id="ARBA00022840"/>
    </source>
</evidence>
<sequence>MTDHLKISPISESACIVYFGEAIDIALPPLIGQYANAVCLHFGNAILDCTPSYTSLVIEYHPLLCSYHDVVNFIGQYQPNQEQTQTQQPLVTIPAFYHPKVAPDLAPMAAQLKLAIDEVVRLHCEAIYTVCAIGFAPGFAFMAQVNPKIEMPRLKVPRKKVPKGSIGIANQQTAIYPSETPGGWQIIGNSPIALFDVSAPQDSLLSVGQRVQFQPITEAEYIDLGGKLCHW</sequence>
<dbReference type="PANTHER" id="PTHR34698:SF2">
    <property type="entry name" value="5-OXOPROLINASE SUBUNIT B"/>
    <property type="match status" value="1"/>
</dbReference>
<dbReference type="Gene3D" id="3.30.1360.40">
    <property type="match status" value="1"/>
</dbReference>
<dbReference type="Proteomes" id="UP000838160">
    <property type="component" value="Unassembled WGS sequence"/>
</dbReference>
<keyword evidence="3" id="KW-0067">ATP-binding</keyword>
<dbReference type="Pfam" id="PF02682">
    <property type="entry name" value="CT_C_D"/>
    <property type="match status" value="1"/>
</dbReference>
<dbReference type="InterPro" id="IPR010016">
    <property type="entry name" value="PxpB"/>
</dbReference>
<dbReference type="SUPFAM" id="SSF160467">
    <property type="entry name" value="PH0987 N-terminal domain-like"/>
    <property type="match status" value="1"/>
</dbReference>
<evidence type="ECO:0000259" key="4">
    <source>
        <dbReference type="SMART" id="SM00796"/>
    </source>
</evidence>
<dbReference type="InterPro" id="IPR003833">
    <property type="entry name" value="CT_C_D"/>
</dbReference>
<dbReference type="EMBL" id="CAKLCM010000002">
    <property type="protein sequence ID" value="CAH0525121.1"/>
    <property type="molecule type" value="Genomic_DNA"/>
</dbReference>
<keyword evidence="1" id="KW-0547">Nucleotide-binding</keyword>
<evidence type="ECO:0000256" key="1">
    <source>
        <dbReference type="ARBA" id="ARBA00022741"/>
    </source>
</evidence>
<evidence type="ECO:0000313" key="6">
    <source>
        <dbReference type="Proteomes" id="UP000838160"/>
    </source>
</evidence>
<protein>
    <submittedName>
        <fullName evidence="5">5-oxoprolinase subunit B</fullName>
        <ecNumber evidence="5">3.5.2.9</ecNumber>
    </submittedName>
</protein>
<dbReference type="GO" id="GO:0017168">
    <property type="term" value="F:5-oxoprolinase (ATP-hydrolyzing) activity"/>
    <property type="evidence" value="ECO:0007669"/>
    <property type="project" value="UniProtKB-EC"/>
</dbReference>
<dbReference type="SUPFAM" id="SSF50891">
    <property type="entry name" value="Cyclophilin-like"/>
    <property type="match status" value="1"/>
</dbReference>
<evidence type="ECO:0000256" key="2">
    <source>
        <dbReference type="ARBA" id="ARBA00022801"/>
    </source>
</evidence>
<proteinExistence type="predicted"/>
<keyword evidence="2 5" id="KW-0378">Hydrolase</keyword>
<organism evidence="5 6">
    <name type="scientific">Vibrio hippocampi</name>
    <dbReference type="NCBI Taxonomy" id="654686"/>
    <lineage>
        <taxon>Bacteria</taxon>
        <taxon>Pseudomonadati</taxon>
        <taxon>Pseudomonadota</taxon>
        <taxon>Gammaproteobacteria</taxon>
        <taxon>Vibrionales</taxon>
        <taxon>Vibrionaceae</taxon>
        <taxon>Vibrio</taxon>
    </lineage>
</organism>
<dbReference type="InterPro" id="IPR029000">
    <property type="entry name" value="Cyclophilin-like_dom_sf"/>
</dbReference>
<reference evidence="5" key="1">
    <citation type="submission" date="2021-12" db="EMBL/GenBank/DDBJ databases">
        <authorList>
            <person name="Rodrigo-Torres L."/>
            <person name="Arahal R. D."/>
            <person name="Lucena T."/>
        </authorList>
    </citation>
    <scope>NUCLEOTIDE SEQUENCE</scope>
    <source>
        <strain evidence="5">CECT 8226</strain>
    </source>
</reference>
<keyword evidence="6" id="KW-1185">Reference proteome</keyword>
<dbReference type="RefSeq" id="WP_237483817.1">
    <property type="nucleotide sequence ID" value="NZ_CAKLCM010000002.1"/>
</dbReference>
<name>A0ABN8DHN9_9VIBR</name>
<dbReference type="Gene3D" id="2.40.100.10">
    <property type="entry name" value="Cyclophilin-like"/>
    <property type="match status" value="1"/>
</dbReference>
<gene>
    <name evidence="5" type="primary">pxpB</name>
    <name evidence="5" type="ORF">VHP8226_00787</name>
</gene>
<comment type="caution">
    <text evidence="5">The sequence shown here is derived from an EMBL/GenBank/DDBJ whole genome shotgun (WGS) entry which is preliminary data.</text>
</comment>
<accession>A0ABN8DHN9</accession>
<evidence type="ECO:0000313" key="5">
    <source>
        <dbReference type="EMBL" id="CAH0525121.1"/>
    </source>
</evidence>
<feature type="domain" description="Carboxyltransferase" evidence="4">
    <location>
        <begin position="5"/>
        <end position="205"/>
    </location>
</feature>
<dbReference type="SMART" id="SM00796">
    <property type="entry name" value="AHS1"/>
    <property type="match status" value="1"/>
</dbReference>
<dbReference type="EC" id="3.5.2.9" evidence="5"/>
<dbReference type="PANTHER" id="PTHR34698">
    <property type="entry name" value="5-OXOPROLINASE SUBUNIT B"/>
    <property type="match status" value="1"/>
</dbReference>